<gene>
    <name evidence="1" type="ORF">BC781_10760</name>
</gene>
<dbReference type="AlphaFoldDB" id="A0A315Z667"/>
<organism evidence="1 2">
    <name type="scientific">Sediminitomix flava</name>
    <dbReference type="NCBI Taxonomy" id="379075"/>
    <lineage>
        <taxon>Bacteria</taxon>
        <taxon>Pseudomonadati</taxon>
        <taxon>Bacteroidota</taxon>
        <taxon>Cytophagia</taxon>
        <taxon>Cytophagales</taxon>
        <taxon>Flammeovirgaceae</taxon>
        <taxon>Sediminitomix</taxon>
    </lineage>
</organism>
<sequence>MTKIGQETFKFSLEITKTLSLNTKNTTFQAYYLHLNKR</sequence>
<proteinExistence type="predicted"/>
<dbReference type="EMBL" id="QGDO01000007">
    <property type="protein sequence ID" value="PWJ38470.1"/>
    <property type="molecule type" value="Genomic_DNA"/>
</dbReference>
<comment type="caution">
    <text evidence="1">The sequence shown here is derived from an EMBL/GenBank/DDBJ whole genome shotgun (WGS) entry which is preliminary data.</text>
</comment>
<evidence type="ECO:0000313" key="1">
    <source>
        <dbReference type="EMBL" id="PWJ38470.1"/>
    </source>
</evidence>
<accession>A0A315Z667</accession>
<keyword evidence="2" id="KW-1185">Reference proteome</keyword>
<reference evidence="1 2" key="1">
    <citation type="submission" date="2018-03" db="EMBL/GenBank/DDBJ databases">
        <title>Genomic Encyclopedia of Archaeal and Bacterial Type Strains, Phase II (KMG-II): from individual species to whole genera.</title>
        <authorList>
            <person name="Goeker M."/>
        </authorList>
    </citation>
    <scope>NUCLEOTIDE SEQUENCE [LARGE SCALE GENOMIC DNA]</scope>
    <source>
        <strain evidence="1 2">DSM 28229</strain>
    </source>
</reference>
<protein>
    <submittedName>
        <fullName evidence="1">Uncharacterized protein</fullName>
    </submittedName>
</protein>
<evidence type="ECO:0000313" key="2">
    <source>
        <dbReference type="Proteomes" id="UP000245535"/>
    </source>
</evidence>
<dbReference type="Proteomes" id="UP000245535">
    <property type="component" value="Unassembled WGS sequence"/>
</dbReference>
<name>A0A315Z667_SEDFL</name>